<dbReference type="Proteomes" id="UP000253551">
    <property type="component" value="Unassembled WGS sequence"/>
</dbReference>
<dbReference type="OrthoDB" id="2215812at2759"/>
<accession>A0A367J5K7</accession>
<organism evidence="1 2">
    <name type="scientific">Rhizopus stolonifer</name>
    <name type="common">Rhizopus nigricans</name>
    <dbReference type="NCBI Taxonomy" id="4846"/>
    <lineage>
        <taxon>Eukaryota</taxon>
        <taxon>Fungi</taxon>
        <taxon>Fungi incertae sedis</taxon>
        <taxon>Mucoromycota</taxon>
        <taxon>Mucoromycotina</taxon>
        <taxon>Mucoromycetes</taxon>
        <taxon>Mucorales</taxon>
        <taxon>Mucorineae</taxon>
        <taxon>Rhizopodaceae</taxon>
        <taxon>Rhizopus</taxon>
    </lineage>
</organism>
<comment type="caution">
    <text evidence="1">The sequence shown here is derived from an EMBL/GenBank/DDBJ whole genome shotgun (WGS) entry which is preliminary data.</text>
</comment>
<dbReference type="AlphaFoldDB" id="A0A367J5K7"/>
<keyword evidence="2" id="KW-1185">Reference proteome</keyword>
<gene>
    <name evidence="1" type="ORF">CU098_008149</name>
</gene>
<proteinExistence type="predicted"/>
<reference evidence="1 2" key="1">
    <citation type="journal article" date="2018" name="G3 (Bethesda)">
        <title>Phylogenetic and Phylogenomic Definition of Rhizopus Species.</title>
        <authorList>
            <person name="Gryganskyi A.P."/>
            <person name="Golan J."/>
            <person name="Dolatabadi S."/>
            <person name="Mondo S."/>
            <person name="Robb S."/>
            <person name="Idnurm A."/>
            <person name="Muszewska A."/>
            <person name="Steczkiewicz K."/>
            <person name="Masonjones S."/>
            <person name="Liao H.L."/>
            <person name="Gajdeczka M.T."/>
            <person name="Anike F."/>
            <person name="Vuek A."/>
            <person name="Anishchenko I.M."/>
            <person name="Voigt K."/>
            <person name="de Hoog G.S."/>
            <person name="Smith M.E."/>
            <person name="Heitman J."/>
            <person name="Vilgalys R."/>
            <person name="Stajich J.E."/>
        </authorList>
    </citation>
    <scope>NUCLEOTIDE SEQUENCE [LARGE SCALE GENOMIC DNA]</scope>
    <source>
        <strain evidence="1 2">LSU 92-RS-03</strain>
    </source>
</reference>
<name>A0A367J5K7_RHIST</name>
<evidence type="ECO:0000313" key="2">
    <source>
        <dbReference type="Proteomes" id="UP000253551"/>
    </source>
</evidence>
<protein>
    <submittedName>
        <fullName evidence="1">Uncharacterized protein</fullName>
    </submittedName>
</protein>
<sequence>MHVQVLVKKPKIIAYEADEGSVEEQVENVMSHIYKSLRIWQKTTIVSEAFYVEIVKIIMNFIFDDTNLQIVSGENCSNSTKHIRSINEALYGSHPNGRVSTITTDNLCGCEVDMMIATDKEVELAAFEFKKKSDTSKDSIYQKSKSVRINVSVDEVLCCFSGRINAHMGMDWCVLGPNGYTYVVREYEGVYVAKKVKDLKLPFTKDELLSNHTKELILSLYELKYFYLEYSKKLPNDLSKKMLNSAQVSIIPTIVHSPKIKSSSI</sequence>
<dbReference type="EMBL" id="PJQM01004230">
    <property type="protein sequence ID" value="RCH85213.1"/>
    <property type="molecule type" value="Genomic_DNA"/>
</dbReference>
<evidence type="ECO:0000313" key="1">
    <source>
        <dbReference type="EMBL" id="RCH85213.1"/>
    </source>
</evidence>